<evidence type="ECO:0000313" key="1">
    <source>
        <dbReference type="EMBL" id="TVV70933.1"/>
    </source>
</evidence>
<evidence type="ECO:0000313" key="2">
    <source>
        <dbReference type="Proteomes" id="UP000318681"/>
    </source>
</evidence>
<proteinExistence type="predicted"/>
<dbReference type="InterPro" id="IPR051468">
    <property type="entry name" value="Fungal_SecMetab_SDRs"/>
</dbReference>
<dbReference type="PANTHER" id="PTHR43544:SF12">
    <property type="entry name" value="NAD(P)-BINDING ROSSMANN-FOLD SUPERFAMILY PROTEIN"/>
    <property type="match status" value="1"/>
</dbReference>
<dbReference type="RefSeq" id="WP_145154891.1">
    <property type="nucleotide sequence ID" value="NZ_VNIM01000103.1"/>
</dbReference>
<keyword evidence="2" id="KW-1185">Reference proteome</keyword>
<gene>
    <name evidence="1" type="ORF">FOY91_17995</name>
</gene>
<dbReference type="Pfam" id="PF00106">
    <property type="entry name" value="adh_short"/>
    <property type="match status" value="1"/>
</dbReference>
<dbReference type="Proteomes" id="UP000318681">
    <property type="component" value="Unassembled WGS sequence"/>
</dbReference>
<dbReference type="SUPFAM" id="SSF51735">
    <property type="entry name" value="NAD(P)-binding Rossmann-fold domains"/>
    <property type="match status" value="1"/>
</dbReference>
<organism evidence="1 2">
    <name type="scientific">Alterirhizorhabdus solaris</name>
    <dbReference type="NCBI Taxonomy" id="2529389"/>
    <lineage>
        <taxon>Bacteria</taxon>
        <taxon>Pseudomonadati</taxon>
        <taxon>Pseudomonadota</taxon>
        <taxon>Alphaproteobacteria</taxon>
        <taxon>Sphingomonadales</taxon>
        <taxon>Rhizorhabdaceae</taxon>
        <taxon>Alterirhizorhabdus</taxon>
    </lineage>
</organism>
<dbReference type="PRINTS" id="PR00081">
    <property type="entry name" value="GDHRDH"/>
</dbReference>
<accession>A0A558QUV3</accession>
<dbReference type="Gene3D" id="3.40.50.720">
    <property type="entry name" value="NAD(P)-binding Rossmann-like Domain"/>
    <property type="match status" value="1"/>
</dbReference>
<dbReference type="InterPro" id="IPR002347">
    <property type="entry name" value="SDR_fam"/>
</dbReference>
<dbReference type="GO" id="GO:0005737">
    <property type="term" value="C:cytoplasm"/>
    <property type="evidence" value="ECO:0007669"/>
    <property type="project" value="TreeGrafter"/>
</dbReference>
<name>A0A558QUV3_9SPHN</name>
<dbReference type="OrthoDB" id="9785826at2"/>
<dbReference type="GO" id="GO:0016491">
    <property type="term" value="F:oxidoreductase activity"/>
    <property type="evidence" value="ECO:0007669"/>
    <property type="project" value="TreeGrafter"/>
</dbReference>
<dbReference type="InterPro" id="IPR036291">
    <property type="entry name" value="NAD(P)-bd_dom_sf"/>
</dbReference>
<dbReference type="PANTHER" id="PTHR43544">
    <property type="entry name" value="SHORT-CHAIN DEHYDROGENASE/REDUCTASE"/>
    <property type="match status" value="1"/>
</dbReference>
<reference evidence="1 2" key="1">
    <citation type="submission" date="2019-07" db="EMBL/GenBank/DDBJ databases">
        <title>Sphingomonas solaris sp. nov., isolated from a solar panel from Boston, Massachusetts.</title>
        <authorList>
            <person name="Tanner K."/>
            <person name="Pascual J."/>
            <person name="Mancuso C."/>
            <person name="Pereto J."/>
            <person name="Khalil A."/>
            <person name="Vilanova C."/>
        </authorList>
    </citation>
    <scope>NUCLEOTIDE SEQUENCE [LARGE SCALE GENOMIC DNA]</scope>
    <source>
        <strain evidence="1 2">R4DWN</strain>
    </source>
</reference>
<dbReference type="AlphaFoldDB" id="A0A558QUV3"/>
<sequence>MDTDNQGAHAAVIGAGGGIGGALVAALAADDRFVRVHALSRNPAPSSGRIAAGMIDVTDEASIAAAAGRITEPLDLVIIATGTLHTEGAAPERALRELEAATMARQFAVNTIGPALALKHFTPLLHRGERSAIAALSARVGSISDNRTGGWHSYRASKAALNMIVRCAAIELGWSRPQAICVALHPGTVDTALSRPFQARVPAERLFDAARAARQLLDVIDGLTVQQSGRIFAWDGQEIVP</sequence>
<protein>
    <submittedName>
        <fullName evidence="1">SDR family NAD(P)-dependent oxidoreductase</fullName>
    </submittedName>
</protein>
<comment type="caution">
    <text evidence="1">The sequence shown here is derived from an EMBL/GenBank/DDBJ whole genome shotgun (WGS) entry which is preliminary data.</text>
</comment>
<dbReference type="EMBL" id="VNIM01000103">
    <property type="protein sequence ID" value="TVV70933.1"/>
    <property type="molecule type" value="Genomic_DNA"/>
</dbReference>